<name>A0A7N2ME81_QUELO</name>
<reference evidence="1" key="2">
    <citation type="submission" date="2021-01" db="UniProtKB">
        <authorList>
            <consortium name="EnsemblPlants"/>
        </authorList>
    </citation>
    <scope>IDENTIFICATION</scope>
</reference>
<protein>
    <submittedName>
        <fullName evidence="1">Uncharacterized protein</fullName>
    </submittedName>
</protein>
<keyword evidence="2" id="KW-1185">Reference proteome</keyword>
<reference evidence="1 2" key="1">
    <citation type="journal article" date="2016" name="G3 (Bethesda)">
        <title>First Draft Assembly and Annotation of the Genome of a California Endemic Oak Quercus lobata Nee (Fagaceae).</title>
        <authorList>
            <person name="Sork V.L."/>
            <person name="Fitz-Gibbon S.T."/>
            <person name="Puiu D."/>
            <person name="Crepeau M."/>
            <person name="Gugger P.F."/>
            <person name="Sherman R."/>
            <person name="Stevens K."/>
            <person name="Langley C.H."/>
            <person name="Pellegrini M."/>
            <person name="Salzberg S.L."/>
        </authorList>
    </citation>
    <scope>NUCLEOTIDE SEQUENCE [LARGE SCALE GENOMIC DNA]</scope>
    <source>
        <strain evidence="1 2">cv. SW786</strain>
    </source>
</reference>
<dbReference type="Proteomes" id="UP000594261">
    <property type="component" value="Chromosome 8"/>
</dbReference>
<dbReference type="EMBL" id="LRBV02000008">
    <property type="status" value="NOT_ANNOTATED_CDS"/>
    <property type="molecule type" value="Genomic_DNA"/>
</dbReference>
<organism evidence="1 2">
    <name type="scientific">Quercus lobata</name>
    <name type="common">Valley oak</name>
    <dbReference type="NCBI Taxonomy" id="97700"/>
    <lineage>
        <taxon>Eukaryota</taxon>
        <taxon>Viridiplantae</taxon>
        <taxon>Streptophyta</taxon>
        <taxon>Embryophyta</taxon>
        <taxon>Tracheophyta</taxon>
        <taxon>Spermatophyta</taxon>
        <taxon>Magnoliopsida</taxon>
        <taxon>eudicotyledons</taxon>
        <taxon>Gunneridae</taxon>
        <taxon>Pentapetalae</taxon>
        <taxon>rosids</taxon>
        <taxon>fabids</taxon>
        <taxon>Fagales</taxon>
        <taxon>Fagaceae</taxon>
        <taxon>Quercus</taxon>
    </lineage>
</organism>
<evidence type="ECO:0000313" key="2">
    <source>
        <dbReference type="Proteomes" id="UP000594261"/>
    </source>
</evidence>
<sequence length="153" mass="17300">MQNLHKCKVASSSICSLYNEKEESTIHALWNFSGPGSDQQRRRTQGDHDGNLQMLVMSNFDGAIFEDLHSAGIGVVIRDGHGERIAALAEKIPIRDSGCRRCPWGDLVVPTGWRRWGRPMDFPSFCRISLSKRFNLFKNLAFIIPSLRATLRL</sequence>
<dbReference type="EnsemblPlants" id="QL08p058464:mrna">
    <property type="protein sequence ID" value="QL08p058464:mrna"/>
    <property type="gene ID" value="QL08p058464"/>
</dbReference>
<accession>A0A7N2ME81</accession>
<proteinExistence type="predicted"/>
<evidence type="ECO:0000313" key="1">
    <source>
        <dbReference type="EnsemblPlants" id="QL08p058464:mrna"/>
    </source>
</evidence>
<dbReference type="InParanoid" id="A0A7N2ME81"/>
<dbReference type="AlphaFoldDB" id="A0A7N2ME81"/>
<dbReference type="Gramene" id="QL08p058464:mrna">
    <property type="protein sequence ID" value="QL08p058464:mrna"/>
    <property type="gene ID" value="QL08p058464"/>
</dbReference>